<feature type="region of interest" description="Disordered" evidence="1">
    <location>
        <begin position="20"/>
        <end position="61"/>
    </location>
</feature>
<dbReference type="EMBL" id="LAZR01020021">
    <property type="protein sequence ID" value="KKL90387.1"/>
    <property type="molecule type" value="Genomic_DNA"/>
</dbReference>
<dbReference type="AlphaFoldDB" id="A0A0F9ITI3"/>
<accession>A0A0F9ITI3</accession>
<name>A0A0F9ITI3_9ZZZZ</name>
<evidence type="ECO:0000256" key="1">
    <source>
        <dbReference type="SAM" id="MobiDB-lite"/>
    </source>
</evidence>
<gene>
    <name evidence="2" type="ORF">LCGC14_1905210</name>
</gene>
<protein>
    <submittedName>
        <fullName evidence="2">Uncharacterized protein</fullName>
    </submittedName>
</protein>
<sequence>MGAKEDLFTMIDRILDAPEPVAGGGALQRRRQGVQQFMDRRRLGQPSVGQPIPRNGRQPQR</sequence>
<evidence type="ECO:0000313" key="2">
    <source>
        <dbReference type="EMBL" id="KKL90387.1"/>
    </source>
</evidence>
<reference evidence="2" key="1">
    <citation type="journal article" date="2015" name="Nature">
        <title>Complex archaea that bridge the gap between prokaryotes and eukaryotes.</title>
        <authorList>
            <person name="Spang A."/>
            <person name="Saw J.H."/>
            <person name="Jorgensen S.L."/>
            <person name="Zaremba-Niedzwiedzka K."/>
            <person name="Martijn J."/>
            <person name="Lind A.E."/>
            <person name="van Eijk R."/>
            <person name="Schleper C."/>
            <person name="Guy L."/>
            <person name="Ettema T.J."/>
        </authorList>
    </citation>
    <scope>NUCLEOTIDE SEQUENCE</scope>
</reference>
<comment type="caution">
    <text evidence="2">The sequence shown here is derived from an EMBL/GenBank/DDBJ whole genome shotgun (WGS) entry which is preliminary data.</text>
</comment>
<organism evidence="2">
    <name type="scientific">marine sediment metagenome</name>
    <dbReference type="NCBI Taxonomy" id="412755"/>
    <lineage>
        <taxon>unclassified sequences</taxon>
        <taxon>metagenomes</taxon>
        <taxon>ecological metagenomes</taxon>
    </lineage>
</organism>
<proteinExistence type="predicted"/>